<dbReference type="EMBL" id="CP036528">
    <property type="protein sequence ID" value="QBK26022.1"/>
    <property type="molecule type" value="Genomic_DNA"/>
</dbReference>
<dbReference type="Proteomes" id="UP000291151">
    <property type="component" value="Chromosome"/>
</dbReference>
<evidence type="ECO:0000313" key="2">
    <source>
        <dbReference type="EMBL" id="QBK26022.1"/>
    </source>
</evidence>
<protein>
    <submittedName>
        <fullName evidence="2">DUF1033 family protein</fullName>
    </submittedName>
</protein>
<feature type="coiled-coil region" evidence="1">
    <location>
        <begin position="30"/>
        <end position="57"/>
    </location>
</feature>
<organism evidence="2 3">
    <name type="scientific">Ureibacillus thermophilus</name>
    <dbReference type="NCBI Taxonomy" id="367743"/>
    <lineage>
        <taxon>Bacteria</taxon>
        <taxon>Bacillati</taxon>
        <taxon>Bacillota</taxon>
        <taxon>Bacilli</taxon>
        <taxon>Bacillales</taxon>
        <taxon>Caryophanaceae</taxon>
        <taxon>Ureibacillus</taxon>
    </lineage>
</organism>
<name>A0A4P6UWJ2_9BACL</name>
<sequence length="98" mass="12060">MYKIIYMKADFEPWWQLEDWEKQIVSEYVYDTKEQMEEALEKMLKSFREKYQHEESREGKYFAFWSDNEKSFCEACDEDLQIFHGLIVQELGIMYNGN</sequence>
<proteinExistence type="predicted"/>
<dbReference type="Pfam" id="PF06279">
    <property type="entry name" value="DUF1033"/>
    <property type="match status" value="1"/>
</dbReference>
<accession>A0A4P6UWJ2</accession>
<dbReference type="AlphaFoldDB" id="A0A4P6UWJ2"/>
<evidence type="ECO:0000256" key="1">
    <source>
        <dbReference type="SAM" id="Coils"/>
    </source>
</evidence>
<dbReference type="InterPro" id="IPR010434">
    <property type="entry name" value="DUF1033"/>
</dbReference>
<gene>
    <name evidence="2" type="ORF">DKZ56_09190</name>
</gene>
<keyword evidence="3" id="KW-1185">Reference proteome</keyword>
<dbReference type="RefSeq" id="WP_208649714.1">
    <property type="nucleotide sequence ID" value="NZ_CP036528.1"/>
</dbReference>
<reference evidence="2 3" key="1">
    <citation type="submission" date="2019-02" db="EMBL/GenBank/DDBJ databases">
        <title>Ureibacillus thermophilus.</title>
        <authorList>
            <person name="Sunny J.S."/>
            <person name="Natarajan A."/>
            <person name="Saleena L.M."/>
        </authorList>
    </citation>
    <scope>NUCLEOTIDE SEQUENCE [LARGE SCALE GENOMIC DNA]</scope>
    <source>
        <strain evidence="2 3">LM102</strain>
    </source>
</reference>
<dbReference type="KEGG" id="uth:DKZ56_09190"/>
<keyword evidence="1" id="KW-0175">Coiled coil</keyword>
<evidence type="ECO:0000313" key="3">
    <source>
        <dbReference type="Proteomes" id="UP000291151"/>
    </source>
</evidence>